<dbReference type="Pfam" id="PF14038">
    <property type="entry name" value="YqzE"/>
    <property type="match status" value="1"/>
</dbReference>
<dbReference type="RefSeq" id="WP_127200828.1">
    <property type="nucleotide sequence ID" value="NZ_RZNX01000013.1"/>
</dbReference>
<gene>
    <name evidence="1" type="ORF">EJP77_18910</name>
</gene>
<dbReference type="AlphaFoldDB" id="A0A3S1B385"/>
<evidence type="ECO:0000313" key="2">
    <source>
        <dbReference type="Proteomes" id="UP000272464"/>
    </source>
</evidence>
<evidence type="ECO:0000313" key="1">
    <source>
        <dbReference type="EMBL" id="RUT27908.1"/>
    </source>
</evidence>
<proteinExistence type="predicted"/>
<dbReference type="Proteomes" id="UP000272464">
    <property type="component" value="Unassembled WGS sequence"/>
</dbReference>
<comment type="caution">
    <text evidence="1">The sequence shown here is derived from an EMBL/GenBank/DDBJ whole genome shotgun (WGS) entry which is preliminary data.</text>
</comment>
<dbReference type="EMBL" id="RZNX01000013">
    <property type="protein sequence ID" value="RUT27908.1"/>
    <property type="molecule type" value="Genomic_DNA"/>
</dbReference>
<keyword evidence="2" id="KW-1185">Reference proteome</keyword>
<protein>
    <submittedName>
        <fullName evidence="1">YqzE family protein</fullName>
    </submittedName>
</protein>
<dbReference type="OrthoDB" id="2691835at2"/>
<organism evidence="1 2">
    <name type="scientific">Paenibacillus zeisoli</name>
    <dbReference type="NCBI Taxonomy" id="2496267"/>
    <lineage>
        <taxon>Bacteria</taxon>
        <taxon>Bacillati</taxon>
        <taxon>Bacillota</taxon>
        <taxon>Bacilli</taxon>
        <taxon>Bacillales</taxon>
        <taxon>Paenibacillaceae</taxon>
        <taxon>Paenibacillus</taxon>
    </lineage>
</organism>
<name>A0A3S1B385_9BACL</name>
<reference evidence="1 2" key="1">
    <citation type="submission" date="2018-12" db="EMBL/GenBank/DDBJ databases">
        <authorList>
            <person name="Sun L."/>
            <person name="Chen Z."/>
        </authorList>
    </citation>
    <scope>NUCLEOTIDE SEQUENCE [LARGE SCALE GENOMIC DNA]</scope>
    <source>
        <strain evidence="1 2">3-5-3</strain>
    </source>
</reference>
<sequence>MASGDELVKIITERVVHFVETPREVRRLEHQHQREPWVRKWFGMIPFAIEMWWESEPVPLMKPRVPKESSREI</sequence>
<accession>A0A3S1B385</accession>
<dbReference type="InterPro" id="IPR025622">
    <property type="entry name" value="YqzE"/>
</dbReference>